<sequence>MSVGKTTKVEEDFQRVLGFKEMADRWRNSHTRCLWRTTLSQRRNLNATVRLQDTLEQELALASKQLLM</sequence>
<keyword evidence="2" id="KW-1185">Reference proteome</keyword>
<accession>A0A9X9LGI5</accession>
<comment type="caution">
    <text evidence="1">The sequence shown here is derived from an EMBL/GenBank/DDBJ whole genome shotgun (WGS) entry which is preliminary data.</text>
</comment>
<name>A0A9X9LGI5_GULGU</name>
<dbReference type="Proteomes" id="UP000269945">
    <property type="component" value="Unassembled WGS sequence"/>
</dbReference>
<dbReference type="PANTHER" id="PTHR35818">
    <property type="entry name" value="C1ORF189"/>
    <property type="match status" value="1"/>
</dbReference>
<gene>
    <name evidence="1" type="ORF">BN2614_LOCUS4</name>
</gene>
<evidence type="ECO:0000313" key="1">
    <source>
        <dbReference type="EMBL" id="VCW67653.1"/>
    </source>
</evidence>
<dbReference type="AlphaFoldDB" id="A0A9X9LGI5"/>
<dbReference type="InterPro" id="IPR029375">
    <property type="entry name" value="CFAP141"/>
</dbReference>
<dbReference type="EMBL" id="CYRY02002964">
    <property type="protein sequence ID" value="VCW67653.1"/>
    <property type="molecule type" value="Genomic_DNA"/>
</dbReference>
<dbReference type="Pfam" id="PF15104">
    <property type="entry name" value="CFAP141"/>
    <property type="match status" value="1"/>
</dbReference>
<evidence type="ECO:0000313" key="2">
    <source>
        <dbReference type="Proteomes" id="UP000269945"/>
    </source>
</evidence>
<organism evidence="1 2">
    <name type="scientific">Gulo gulo</name>
    <name type="common">Wolverine</name>
    <name type="synonym">Gluton</name>
    <dbReference type="NCBI Taxonomy" id="48420"/>
    <lineage>
        <taxon>Eukaryota</taxon>
        <taxon>Metazoa</taxon>
        <taxon>Chordata</taxon>
        <taxon>Craniata</taxon>
        <taxon>Vertebrata</taxon>
        <taxon>Euteleostomi</taxon>
        <taxon>Mammalia</taxon>
        <taxon>Eutheria</taxon>
        <taxon>Laurasiatheria</taxon>
        <taxon>Carnivora</taxon>
        <taxon>Caniformia</taxon>
        <taxon>Musteloidea</taxon>
        <taxon>Mustelidae</taxon>
        <taxon>Guloninae</taxon>
        <taxon>Gulo</taxon>
    </lineage>
</organism>
<reference evidence="1 2" key="1">
    <citation type="submission" date="2018-10" db="EMBL/GenBank/DDBJ databases">
        <authorList>
            <person name="Ekblom R."/>
            <person name="Jareborg N."/>
        </authorList>
    </citation>
    <scope>NUCLEOTIDE SEQUENCE [LARGE SCALE GENOMIC DNA]</scope>
    <source>
        <tissue evidence="1">Muscle</tissue>
    </source>
</reference>
<proteinExistence type="predicted"/>
<protein>
    <submittedName>
        <fullName evidence="1">Uncharacterized protein</fullName>
    </submittedName>
</protein>
<feature type="non-terminal residue" evidence="1">
    <location>
        <position position="68"/>
    </location>
</feature>
<dbReference type="PANTHER" id="PTHR35818:SF1">
    <property type="entry name" value="CILIA- AND FLAGELLA-ASSOCIATED PROTEIN 141"/>
    <property type="match status" value="1"/>
</dbReference>